<accession>A0ABQ1F1X3</accession>
<dbReference type="PANTHER" id="PTHR35869:SF1">
    <property type="entry name" value="OUTER-MEMBRANE LIPOPROTEIN CARRIER PROTEIN"/>
    <property type="match status" value="1"/>
</dbReference>
<proteinExistence type="predicted"/>
<organism evidence="3 4">
    <name type="scientific">Blastomonas marina</name>
    <dbReference type="NCBI Taxonomy" id="1867408"/>
    <lineage>
        <taxon>Bacteria</taxon>
        <taxon>Pseudomonadati</taxon>
        <taxon>Pseudomonadota</taxon>
        <taxon>Alphaproteobacteria</taxon>
        <taxon>Sphingomonadales</taxon>
        <taxon>Sphingomonadaceae</taxon>
        <taxon>Blastomonas</taxon>
    </lineage>
</organism>
<evidence type="ECO:0000313" key="4">
    <source>
        <dbReference type="Proteomes" id="UP000603317"/>
    </source>
</evidence>
<keyword evidence="4" id="KW-1185">Reference proteome</keyword>
<reference evidence="4" key="1">
    <citation type="journal article" date="2019" name="Int. J. Syst. Evol. Microbiol.">
        <title>The Global Catalogue of Microorganisms (GCM) 10K type strain sequencing project: providing services to taxonomists for standard genome sequencing and annotation.</title>
        <authorList>
            <consortium name="The Broad Institute Genomics Platform"/>
            <consortium name="The Broad Institute Genome Sequencing Center for Infectious Disease"/>
            <person name="Wu L."/>
            <person name="Ma J."/>
        </authorList>
    </citation>
    <scope>NUCLEOTIDE SEQUENCE [LARGE SCALE GENOMIC DNA]</scope>
    <source>
        <strain evidence="4">CGMCC 1.15297</strain>
    </source>
</reference>
<protein>
    <submittedName>
        <fullName evidence="3">Outer-membrane lipoprotein carrier protein</fullName>
    </submittedName>
</protein>
<gene>
    <name evidence="3" type="ORF">GCM10010923_00520</name>
</gene>
<sequence>MNRTFRKPMFALALGAAALPLAATVPMPAASAQAQAGDIDQVVKALRGIGTMTANFTQTDRNGQSFSGKLTLKRPGKIRFQYEKGVPLLVVSDGKALTFVDYEVAQVQRYPIGNSPLGALLDPNRDVKRYGKLLPTGDPNVVSVEVRDPKKPEFGVITLIFRRDSGAPGGLELAGWVALDAQNTRTTVRLSGHRYGMSVSNNTFRYRDPRK</sequence>
<name>A0ABQ1F1X3_9SPHN</name>
<dbReference type="PANTHER" id="PTHR35869">
    <property type="entry name" value="OUTER-MEMBRANE LIPOPROTEIN CARRIER PROTEIN"/>
    <property type="match status" value="1"/>
</dbReference>
<dbReference type="CDD" id="cd16325">
    <property type="entry name" value="LolA"/>
    <property type="match status" value="1"/>
</dbReference>
<keyword evidence="3" id="KW-0449">Lipoprotein</keyword>
<keyword evidence="1 2" id="KW-0732">Signal</keyword>
<dbReference type="Gene3D" id="2.50.20.10">
    <property type="entry name" value="Lipoprotein localisation LolA/LolB/LppX"/>
    <property type="match status" value="1"/>
</dbReference>
<dbReference type="InterPro" id="IPR004564">
    <property type="entry name" value="OM_lipoprot_carrier_LolA-like"/>
</dbReference>
<evidence type="ECO:0000256" key="1">
    <source>
        <dbReference type="ARBA" id="ARBA00022729"/>
    </source>
</evidence>
<evidence type="ECO:0000256" key="2">
    <source>
        <dbReference type="SAM" id="SignalP"/>
    </source>
</evidence>
<feature type="chain" id="PRO_5047124334" evidence="2">
    <location>
        <begin position="37"/>
        <end position="211"/>
    </location>
</feature>
<comment type="caution">
    <text evidence="3">The sequence shown here is derived from an EMBL/GenBank/DDBJ whole genome shotgun (WGS) entry which is preliminary data.</text>
</comment>
<dbReference type="EMBL" id="BMID01000001">
    <property type="protein sequence ID" value="GFZ96596.1"/>
    <property type="molecule type" value="Genomic_DNA"/>
</dbReference>
<dbReference type="SUPFAM" id="SSF89392">
    <property type="entry name" value="Prokaryotic lipoproteins and lipoprotein localization factors"/>
    <property type="match status" value="1"/>
</dbReference>
<dbReference type="InterPro" id="IPR029046">
    <property type="entry name" value="LolA/LolB/LppX"/>
</dbReference>
<evidence type="ECO:0000313" key="3">
    <source>
        <dbReference type="EMBL" id="GFZ96596.1"/>
    </source>
</evidence>
<dbReference type="Proteomes" id="UP000603317">
    <property type="component" value="Unassembled WGS sequence"/>
</dbReference>
<dbReference type="Pfam" id="PF03548">
    <property type="entry name" value="LolA"/>
    <property type="match status" value="1"/>
</dbReference>
<feature type="signal peptide" evidence="2">
    <location>
        <begin position="1"/>
        <end position="36"/>
    </location>
</feature>